<evidence type="ECO:0000259" key="3">
    <source>
        <dbReference type="Pfam" id="PF00326"/>
    </source>
</evidence>
<reference evidence="5 6" key="1">
    <citation type="submission" date="2019-05" db="EMBL/GenBank/DDBJ databases">
        <title>Mumia sp. nov., isolated from the intestinal contents of plateau pika (Ochotona curzoniae) in the Qinghai-Tibet plateau of China.</title>
        <authorList>
            <person name="Tian Z."/>
        </authorList>
    </citation>
    <scope>NUCLEOTIDE SEQUENCE [LARGE SCALE GENOMIC DNA]</scope>
    <source>
        <strain evidence="6">527</strain>
        <strain evidence="5">Z527</strain>
    </source>
</reference>
<accession>A0A5C4MXS3</accession>
<dbReference type="GO" id="GO:0006508">
    <property type="term" value="P:proteolysis"/>
    <property type="evidence" value="ECO:0007669"/>
    <property type="project" value="InterPro"/>
</dbReference>
<dbReference type="PANTHER" id="PTHR22946">
    <property type="entry name" value="DIENELACTONE HYDROLASE DOMAIN-CONTAINING PROTEIN-RELATED"/>
    <property type="match status" value="1"/>
</dbReference>
<dbReference type="PANTHER" id="PTHR22946:SF9">
    <property type="entry name" value="POLYKETIDE TRANSFERASE AF380"/>
    <property type="match status" value="1"/>
</dbReference>
<dbReference type="Gene3D" id="3.40.50.1820">
    <property type="entry name" value="alpha/beta hydrolase"/>
    <property type="match status" value="1"/>
</dbReference>
<keyword evidence="2 5" id="KW-0378">Hydrolase</keyword>
<dbReference type="SUPFAM" id="SSF53474">
    <property type="entry name" value="alpha/beta-Hydrolases"/>
    <property type="match status" value="1"/>
</dbReference>
<dbReference type="GO" id="GO:0052689">
    <property type="term" value="F:carboxylic ester hydrolase activity"/>
    <property type="evidence" value="ECO:0007669"/>
    <property type="project" value="UniProtKB-ARBA"/>
</dbReference>
<gene>
    <name evidence="5" type="ORF">FHE65_05570</name>
    <name evidence="4" type="ORF">FHE65_32330</name>
</gene>
<dbReference type="EMBL" id="VDFR01000210">
    <property type="protein sequence ID" value="TNC30952.1"/>
    <property type="molecule type" value="Genomic_DNA"/>
</dbReference>
<evidence type="ECO:0000313" key="6">
    <source>
        <dbReference type="Proteomes" id="UP000306740"/>
    </source>
</evidence>
<feature type="domain" description="Peptidase S9 prolyl oligopeptidase catalytic" evidence="3">
    <location>
        <begin position="75"/>
        <end position="279"/>
    </location>
</feature>
<proteinExistence type="inferred from homology"/>
<dbReference type="Pfam" id="PF00326">
    <property type="entry name" value="Peptidase_S9"/>
    <property type="match status" value="1"/>
</dbReference>
<evidence type="ECO:0000313" key="5">
    <source>
        <dbReference type="EMBL" id="TNC49422.1"/>
    </source>
</evidence>
<sequence length="282" mass="30948">MRAPDNGSDLRRERVLETNDAYTTYRVSYRSEDLRVSGVLHVPHGADRSPAVVIARGYKNPRSYVPGGSMNTGRDYLARAGYVVLYTDYRNHGYSDADPDNDAELRLGFTVDVINAVVALRRSGLRAVDPDRIGLVGRSMGGGVAYNVLATRPGLVDAAVLLSPISADAVDNVEILTRPGLRRSERMAALEKTYGVPDPASPAWQDLSASSFFDRVVDPVMIHHGTADRTCPPEWTRRAAAGLREAGADVSVRWYDDAGHTVAGTQWDDMMQRTVRFLDARL</sequence>
<dbReference type="InterPro" id="IPR029058">
    <property type="entry name" value="AB_hydrolase_fold"/>
</dbReference>
<comment type="caution">
    <text evidence="5">The sequence shown here is derived from an EMBL/GenBank/DDBJ whole genome shotgun (WGS) entry which is preliminary data.</text>
</comment>
<organism evidence="5 6">
    <name type="scientific">Mumia zhuanghuii</name>
    <dbReference type="NCBI Taxonomy" id="2585211"/>
    <lineage>
        <taxon>Bacteria</taxon>
        <taxon>Bacillati</taxon>
        <taxon>Actinomycetota</taxon>
        <taxon>Actinomycetes</taxon>
        <taxon>Propionibacteriales</taxon>
        <taxon>Nocardioidaceae</taxon>
        <taxon>Mumia</taxon>
    </lineage>
</organism>
<dbReference type="EMBL" id="VDFR01000025">
    <property type="protein sequence ID" value="TNC49422.1"/>
    <property type="molecule type" value="Genomic_DNA"/>
</dbReference>
<evidence type="ECO:0000256" key="2">
    <source>
        <dbReference type="ARBA" id="ARBA00022801"/>
    </source>
</evidence>
<dbReference type="InterPro" id="IPR001375">
    <property type="entry name" value="Peptidase_S9_cat"/>
</dbReference>
<name>A0A5C4MXS3_9ACTN</name>
<dbReference type="OrthoDB" id="63034at2"/>
<protein>
    <submittedName>
        <fullName evidence="5">Alpha/beta fold hydrolase</fullName>
    </submittedName>
</protein>
<comment type="similarity">
    <text evidence="1">Belongs to the AB hydrolase superfamily.</text>
</comment>
<evidence type="ECO:0000256" key="1">
    <source>
        <dbReference type="ARBA" id="ARBA00008645"/>
    </source>
</evidence>
<dbReference type="AlphaFoldDB" id="A0A5C4MXS3"/>
<evidence type="ECO:0000313" key="4">
    <source>
        <dbReference type="EMBL" id="TNC30952.1"/>
    </source>
</evidence>
<dbReference type="GO" id="GO:0008236">
    <property type="term" value="F:serine-type peptidase activity"/>
    <property type="evidence" value="ECO:0007669"/>
    <property type="project" value="InterPro"/>
</dbReference>
<dbReference type="InterPro" id="IPR050261">
    <property type="entry name" value="FrsA_esterase"/>
</dbReference>
<dbReference type="Proteomes" id="UP000306740">
    <property type="component" value="Unassembled WGS sequence"/>
</dbReference>